<dbReference type="PANTHER" id="PTHR21016:SF25">
    <property type="entry name" value="TM2 DOMAIN-CONTAINING PROTEIN DDB_G0277895-RELATED"/>
    <property type="match status" value="1"/>
</dbReference>
<dbReference type="InterPro" id="IPR050932">
    <property type="entry name" value="TM2D1-3-like"/>
</dbReference>
<accession>A0A853FJJ2</accession>
<keyword evidence="3 5" id="KW-1133">Transmembrane helix</keyword>
<dbReference type="PANTHER" id="PTHR21016">
    <property type="entry name" value="BETA-AMYLOID BINDING PROTEIN-RELATED"/>
    <property type="match status" value="1"/>
</dbReference>
<dbReference type="EMBL" id="JACCEW010000008">
    <property type="protein sequence ID" value="NYT38900.1"/>
    <property type="molecule type" value="Genomic_DNA"/>
</dbReference>
<evidence type="ECO:0000256" key="5">
    <source>
        <dbReference type="SAM" id="Phobius"/>
    </source>
</evidence>
<feature type="transmembrane region" description="Helical" evidence="5">
    <location>
        <begin position="36"/>
        <end position="68"/>
    </location>
</feature>
<protein>
    <submittedName>
        <fullName evidence="7">NINE protein</fullName>
    </submittedName>
</protein>
<dbReference type="AlphaFoldDB" id="A0A853FJJ2"/>
<dbReference type="OrthoDB" id="2004788at2"/>
<comment type="caution">
    <text evidence="7">The sequence shown here is derived from an EMBL/GenBank/DDBJ whole genome shotgun (WGS) entry which is preliminary data.</text>
</comment>
<keyword evidence="2 5" id="KW-0812">Transmembrane</keyword>
<evidence type="ECO:0000259" key="6">
    <source>
        <dbReference type="Pfam" id="PF05154"/>
    </source>
</evidence>
<gene>
    <name evidence="7" type="ORF">H0A68_18650</name>
</gene>
<sequence>MFYDANKKSLGVTYLLWFFLGAVGGHRFYLGKTGSAIAIPVLAIIGFLTAPIGIGLAILVAVGIWVLVDAFLIPGWIRGMNTKLARALSNGEAVPQ</sequence>
<feature type="domain" description="TM2" evidence="6">
    <location>
        <begin position="6"/>
        <end position="49"/>
    </location>
</feature>
<reference evidence="7 8" key="1">
    <citation type="submission" date="2020-07" db="EMBL/GenBank/DDBJ databases">
        <title>Taxonomic revisions and descriptions of new bacterial species based on genomic comparisons in the high-G+C-content subgroup of the family Alcaligenaceae.</title>
        <authorList>
            <person name="Szabo A."/>
            <person name="Felfoldi T."/>
        </authorList>
    </citation>
    <scope>NUCLEOTIDE SEQUENCE [LARGE SCALE GENOMIC DNA]</scope>
    <source>
        <strain evidence="7 8">DSM 25264</strain>
    </source>
</reference>
<organism evidence="7 8">
    <name type="scientific">Allopusillimonas soli</name>
    <dbReference type="NCBI Taxonomy" id="659016"/>
    <lineage>
        <taxon>Bacteria</taxon>
        <taxon>Pseudomonadati</taxon>
        <taxon>Pseudomonadota</taxon>
        <taxon>Betaproteobacteria</taxon>
        <taxon>Burkholderiales</taxon>
        <taxon>Alcaligenaceae</taxon>
        <taxon>Allopusillimonas</taxon>
    </lineage>
</organism>
<evidence type="ECO:0000313" key="8">
    <source>
        <dbReference type="Proteomes" id="UP000580517"/>
    </source>
</evidence>
<evidence type="ECO:0000256" key="3">
    <source>
        <dbReference type="ARBA" id="ARBA00022989"/>
    </source>
</evidence>
<dbReference type="GO" id="GO:0016020">
    <property type="term" value="C:membrane"/>
    <property type="evidence" value="ECO:0007669"/>
    <property type="project" value="UniProtKB-SubCell"/>
</dbReference>
<keyword evidence="4 5" id="KW-0472">Membrane</keyword>
<proteinExistence type="predicted"/>
<comment type="subcellular location">
    <subcellularLocation>
        <location evidence="1">Membrane</location>
        <topology evidence="1">Multi-pass membrane protein</topology>
    </subcellularLocation>
</comment>
<dbReference type="Pfam" id="PF05154">
    <property type="entry name" value="TM2"/>
    <property type="match status" value="1"/>
</dbReference>
<dbReference type="Proteomes" id="UP000580517">
    <property type="component" value="Unassembled WGS sequence"/>
</dbReference>
<evidence type="ECO:0000256" key="1">
    <source>
        <dbReference type="ARBA" id="ARBA00004141"/>
    </source>
</evidence>
<keyword evidence="8" id="KW-1185">Reference proteome</keyword>
<feature type="transmembrane region" description="Helical" evidence="5">
    <location>
        <begin position="12"/>
        <end position="30"/>
    </location>
</feature>
<name>A0A853FJJ2_9BURK</name>
<evidence type="ECO:0000256" key="4">
    <source>
        <dbReference type="ARBA" id="ARBA00023136"/>
    </source>
</evidence>
<evidence type="ECO:0000313" key="7">
    <source>
        <dbReference type="EMBL" id="NYT38900.1"/>
    </source>
</evidence>
<dbReference type="InterPro" id="IPR007829">
    <property type="entry name" value="TM2"/>
</dbReference>
<evidence type="ECO:0000256" key="2">
    <source>
        <dbReference type="ARBA" id="ARBA00022692"/>
    </source>
</evidence>